<evidence type="ECO:0000313" key="6">
    <source>
        <dbReference type="Proteomes" id="UP000019151"/>
    </source>
</evidence>
<reference evidence="5 6" key="1">
    <citation type="journal article" date="2014" name="Genome Announc.">
        <title>Genome Sequence and Methylome of Soil Bacterium Gemmatirosa kalamazoonensis KBS708T, a Member of the Rarely Cultivated Gemmatimonadetes Phylum.</title>
        <authorList>
            <person name="Debruyn J.M."/>
            <person name="Radosevich M."/>
            <person name="Wommack K.E."/>
            <person name="Polson S.W."/>
            <person name="Hauser L.J."/>
            <person name="Fawaz M.N."/>
            <person name="Korlach J."/>
            <person name="Tsai Y.C."/>
        </authorList>
    </citation>
    <scope>NUCLEOTIDE SEQUENCE [LARGE SCALE GENOMIC DNA]</scope>
    <source>
        <strain evidence="5 6">KBS708</strain>
    </source>
</reference>
<dbReference type="NCBIfam" id="TIGR02937">
    <property type="entry name" value="sigma70-ECF"/>
    <property type="match status" value="1"/>
</dbReference>
<accession>W0RGB1</accession>
<dbReference type="EMBL" id="CP007128">
    <property type="protein sequence ID" value="AHG89365.1"/>
    <property type="molecule type" value="Genomic_DNA"/>
</dbReference>
<gene>
    <name evidence="5" type="ORF">J421_1828</name>
</gene>
<dbReference type="KEGG" id="gba:J421_1828"/>
<dbReference type="PANTHER" id="PTHR43133">
    <property type="entry name" value="RNA POLYMERASE ECF-TYPE SIGMA FACTO"/>
    <property type="match status" value="1"/>
</dbReference>
<dbReference type="eggNOG" id="COG1595">
    <property type="taxonomic scope" value="Bacteria"/>
</dbReference>
<evidence type="ECO:0000256" key="2">
    <source>
        <dbReference type="ARBA" id="ARBA00023082"/>
    </source>
</evidence>
<evidence type="ECO:0000256" key="1">
    <source>
        <dbReference type="ARBA" id="ARBA00023015"/>
    </source>
</evidence>
<dbReference type="OrthoDB" id="128473at2"/>
<dbReference type="InterPro" id="IPR011517">
    <property type="entry name" value="RNA_pol_sigma70_ECF-like"/>
</dbReference>
<dbReference type="InterPro" id="IPR039425">
    <property type="entry name" value="RNA_pol_sigma-70-like"/>
</dbReference>
<dbReference type="PANTHER" id="PTHR43133:SF39">
    <property type="entry name" value="SIMILAR TO RNA POLYMERASE SIGMA-E FACTOR"/>
    <property type="match status" value="1"/>
</dbReference>
<dbReference type="AlphaFoldDB" id="W0RGB1"/>
<dbReference type="STRING" id="861299.J421_1828"/>
<name>W0RGB1_9BACT</name>
<dbReference type="HOGENOM" id="CLU_102127_0_0_0"/>
<dbReference type="Gene3D" id="1.10.10.10">
    <property type="entry name" value="Winged helix-like DNA-binding domain superfamily/Winged helix DNA-binding domain"/>
    <property type="match status" value="1"/>
</dbReference>
<dbReference type="InterPro" id="IPR014284">
    <property type="entry name" value="RNA_pol_sigma-70_dom"/>
</dbReference>
<dbReference type="InterPro" id="IPR053812">
    <property type="entry name" value="HTH_Sigma70_ECF-like"/>
</dbReference>
<dbReference type="InterPro" id="IPR036388">
    <property type="entry name" value="WH-like_DNA-bd_sf"/>
</dbReference>
<sequence>MDTPHSTPHSTETLFVALYDELKRLAHRQINAVDAFATLRTTELVHEAYLKLGRGDDTSWEGRAHFFGAAARAMRQVLVDFARRRRSLKRGGPDAPVTLRDDDAALELQLEELLDLDTALDQLDAMNPRLRQVVELRFFAGVAEEEIAHMLGVSVRTVERDWLKARLFLLRELDREPEPPNADESGGVA</sequence>
<protein>
    <submittedName>
        <fullName evidence="5">RNA polymerase sigma factor</fullName>
    </submittedName>
</protein>
<dbReference type="RefSeq" id="WP_104022437.1">
    <property type="nucleotide sequence ID" value="NZ_CP007128.1"/>
</dbReference>
<evidence type="ECO:0000313" key="5">
    <source>
        <dbReference type="EMBL" id="AHG89365.1"/>
    </source>
</evidence>
<evidence type="ECO:0000259" key="4">
    <source>
        <dbReference type="Pfam" id="PF07638"/>
    </source>
</evidence>
<organism evidence="5 6">
    <name type="scientific">Gemmatirosa kalamazoonensis</name>
    <dbReference type="NCBI Taxonomy" id="861299"/>
    <lineage>
        <taxon>Bacteria</taxon>
        <taxon>Pseudomonadati</taxon>
        <taxon>Gemmatimonadota</taxon>
        <taxon>Gemmatimonadia</taxon>
        <taxon>Gemmatimonadales</taxon>
        <taxon>Gemmatimonadaceae</taxon>
        <taxon>Gemmatirosa</taxon>
    </lineage>
</organism>
<keyword evidence="6" id="KW-1185">Reference proteome</keyword>
<proteinExistence type="predicted"/>
<evidence type="ECO:0000256" key="3">
    <source>
        <dbReference type="ARBA" id="ARBA00023163"/>
    </source>
</evidence>
<dbReference type="Pfam" id="PF07638">
    <property type="entry name" value="Sigma70_ECF"/>
    <property type="match status" value="1"/>
</dbReference>
<keyword evidence="1" id="KW-0805">Transcription regulation</keyword>
<feature type="domain" description="RNA polymerase sigma-70 ECF-like HTH" evidence="4">
    <location>
        <begin position="10"/>
        <end position="174"/>
    </location>
</feature>
<dbReference type="Proteomes" id="UP000019151">
    <property type="component" value="Chromosome"/>
</dbReference>
<keyword evidence="3" id="KW-0804">Transcription</keyword>
<dbReference type="SUPFAM" id="SSF88659">
    <property type="entry name" value="Sigma3 and sigma4 domains of RNA polymerase sigma factors"/>
    <property type="match status" value="1"/>
</dbReference>
<dbReference type="GO" id="GO:0006352">
    <property type="term" value="P:DNA-templated transcription initiation"/>
    <property type="evidence" value="ECO:0007669"/>
    <property type="project" value="InterPro"/>
</dbReference>
<keyword evidence="2" id="KW-0731">Sigma factor</keyword>
<dbReference type="InterPro" id="IPR013324">
    <property type="entry name" value="RNA_pol_sigma_r3/r4-like"/>
</dbReference>
<dbReference type="NCBIfam" id="TIGR02999">
    <property type="entry name" value="Sig-70_X6"/>
    <property type="match status" value="1"/>
</dbReference>
<dbReference type="GO" id="GO:0016987">
    <property type="term" value="F:sigma factor activity"/>
    <property type="evidence" value="ECO:0007669"/>
    <property type="project" value="UniProtKB-KW"/>
</dbReference>
<dbReference type="InParanoid" id="W0RGB1"/>